<feature type="compositionally biased region" description="Polar residues" evidence="1">
    <location>
        <begin position="105"/>
        <end position="122"/>
    </location>
</feature>
<sequence length="619" mass="63214">MATRHAPHHANGDPLSVRRGPPPPHTHPPQRRGVLDTLFLAEIDENVRPRCTGGAAAALLTGAHPAHPSDVSATTAGGVKATKATTRPLRSTAPPCSRVVAVRRSCSTGERPQRRSSPSLSIQRDEESSRASSAASVTSVCDTIASGGGRIAAPGEATASRRLLPAWVTSWPAAVAAGDDGRVSPGAATPVDEEEEEYDGDACVSDSSSSGRSNAAGAVDVGVRRCRAEVGNTRAPRDTAGGRESRRALSGGIIAAATRSLTSLLLWPARPSAVAPPPSQPPRDVRSSARRPPSPVTAVAESQRCSMAGDAEGLCARHAVSSMRRLRAALWVNGGASAFLSLFSAAFASTALQIVSSSSSSSLFASEQPLPCASDAPPPTDHTARPRPSCFTPPALYTGPAPVTPSEPSAPRCRVHATHTPPSSAHLPHHLDCVGLGAQLTAAVAPSARRRVPPPPPPPPSTVEAGGAADVGWAERRVCSPGLTIEWSATRASSEVAQRPALESQRLARCYARVERAVEQHGGDGGVAWPRRHIGPGADGGGVAGVAGVCGGRPLPCFAAGGGASCTPDSPMAVARSPQSSASAGASASLSAALREEDEEEECFASAALWAAVQMSEVG</sequence>
<protein>
    <submittedName>
        <fullName evidence="2">Uncharacterized protein</fullName>
    </submittedName>
</protein>
<proteinExistence type="predicted"/>
<accession>A0AAW0FFI2</accession>
<dbReference type="AlphaFoldDB" id="A0AAW0FFI2"/>
<organism evidence="2 3">
    <name type="scientific">Novymonas esmeraldas</name>
    <dbReference type="NCBI Taxonomy" id="1808958"/>
    <lineage>
        <taxon>Eukaryota</taxon>
        <taxon>Discoba</taxon>
        <taxon>Euglenozoa</taxon>
        <taxon>Kinetoplastea</taxon>
        <taxon>Metakinetoplastina</taxon>
        <taxon>Trypanosomatida</taxon>
        <taxon>Trypanosomatidae</taxon>
        <taxon>Novymonas</taxon>
    </lineage>
</organism>
<feature type="compositionally biased region" description="Acidic residues" evidence="1">
    <location>
        <begin position="191"/>
        <end position="200"/>
    </location>
</feature>
<feature type="region of interest" description="Disordered" evidence="1">
    <location>
        <begin position="572"/>
        <end position="594"/>
    </location>
</feature>
<dbReference type="EMBL" id="JAECZO010000027">
    <property type="protein sequence ID" value="KAK7202242.1"/>
    <property type="molecule type" value="Genomic_DNA"/>
</dbReference>
<dbReference type="Proteomes" id="UP001430356">
    <property type="component" value="Unassembled WGS sequence"/>
</dbReference>
<comment type="caution">
    <text evidence="2">The sequence shown here is derived from an EMBL/GenBank/DDBJ whole genome shotgun (WGS) entry which is preliminary data.</text>
</comment>
<feature type="region of interest" description="Disordered" evidence="1">
    <location>
        <begin position="65"/>
        <end position="137"/>
    </location>
</feature>
<feature type="compositionally biased region" description="Low complexity" evidence="1">
    <location>
        <begin position="65"/>
        <end position="86"/>
    </location>
</feature>
<feature type="region of interest" description="Disordered" evidence="1">
    <location>
        <begin position="366"/>
        <end position="424"/>
    </location>
</feature>
<evidence type="ECO:0000313" key="2">
    <source>
        <dbReference type="EMBL" id="KAK7202242.1"/>
    </source>
</evidence>
<reference evidence="2 3" key="1">
    <citation type="journal article" date="2021" name="MBio">
        <title>A New Model Trypanosomatid, Novymonas esmeraldas: Genomic Perception of Its 'Candidatus Pandoraea novymonadis' Endosymbiont.</title>
        <authorList>
            <person name="Zakharova A."/>
            <person name="Saura A."/>
            <person name="Butenko A."/>
            <person name="Podesvova L."/>
            <person name="Warmusova S."/>
            <person name="Kostygov A.Y."/>
            <person name="Nenarokova A."/>
            <person name="Lukes J."/>
            <person name="Opperdoes F.R."/>
            <person name="Yurchenko V."/>
        </authorList>
    </citation>
    <scope>NUCLEOTIDE SEQUENCE [LARGE SCALE GENOMIC DNA]</scope>
    <source>
        <strain evidence="2 3">E262AT.01</strain>
    </source>
</reference>
<evidence type="ECO:0000256" key="1">
    <source>
        <dbReference type="SAM" id="MobiDB-lite"/>
    </source>
</evidence>
<evidence type="ECO:0000313" key="3">
    <source>
        <dbReference type="Proteomes" id="UP001430356"/>
    </source>
</evidence>
<feature type="compositionally biased region" description="Low complexity" evidence="1">
    <location>
        <begin position="201"/>
        <end position="216"/>
    </location>
</feature>
<name>A0AAW0FFI2_9TRYP</name>
<gene>
    <name evidence="2" type="ORF">NESM_000294900</name>
</gene>
<feature type="region of interest" description="Disordered" evidence="1">
    <location>
        <begin position="272"/>
        <end position="299"/>
    </location>
</feature>
<feature type="compositionally biased region" description="Low complexity" evidence="1">
    <location>
        <begin position="575"/>
        <end position="593"/>
    </location>
</feature>
<feature type="region of interest" description="Disordered" evidence="1">
    <location>
        <begin position="447"/>
        <end position="467"/>
    </location>
</feature>
<feature type="region of interest" description="Disordered" evidence="1">
    <location>
        <begin position="1"/>
        <end position="33"/>
    </location>
</feature>
<feature type="region of interest" description="Disordered" evidence="1">
    <location>
        <begin position="177"/>
        <end position="216"/>
    </location>
</feature>
<keyword evidence="3" id="KW-1185">Reference proteome</keyword>